<gene>
    <name evidence="3" type="ORF">ACFQWB_12515</name>
</gene>
<dbReference type="InterPro" id="IPR024775">
    <property type="entry name" value="DinB-like"/>
</dbReference>
<dbReference type="InterPro" id="IPR034660">
    <property type="entry name" value="DinB/YfiT-like"/>
</dbReference>
<proteinExistence type="predicted"/>
<feature type="region of interest" description="Disordered" evidence="1">
    <location>
        <begin position="69"/>
        <end position="94"/>
    </location>
</feature>
<sequence>MKRSRIDLLLLQRDHSWEKEEWFPPLSVALEGVSAREASWKPPGGGNTIRQIVRHINYYNERLLDRLAGKSPKYDNSNDATFGEPGEDEDESGWRATLEQTRRIAEELRKAMAALSDDDLDNTLSSATIGEQLALWMTHDAYHTGQIVLIRKQQGTWPANRA</sequence>
<dbReference type="EMBL" id="JBHTGQ010000028">
    <property type="protein sequence ID" value="MFC7750742.1"/>
    <property type="molecule type" value="Genomic_DNA"/>
</dbReference>
<evidence type="ECO:0000259" key="2">
    <source>
        <dbReference type="Pfam" id="PF12867"/>
    </source>
</evidence>
<feature type="domain" description="DinB-like" evidence="2">
    <location>
        <begin position="28"/>
        <end position="147"/>
    </location>
</feature>
<dbReference type="Proteomes" id="UP001596528">
    <property type="component" value="Unassembled WGS sequence"/>
</dbReference>
<dbReference type="RefSeq" id="WP_138789167.1">
    <property type="nucleotide sequence ID" value="NZ_JBHTGQ010000028.1"/>
</dbReference>
<reference evidence="4" key="1">
    <citation type="journal article" date="2019" name="Int. J. Syst. Evol. Microbiol.">
        <title>The Global Catalogue of Microorganisms (GCM) 10K type strain sequencing project: providing services to taxonomists for standard genome sequencing and annotation.</title>
        <authorList>
            <consortium name="The Broad Institute Genomics Platform"/>
            <consortium name="The Broad Institute Genome Sequencing Center for Infectious Disease"/>
            <person name="Wu L."/>
            <person name="Ma J."/>
        </authorList>
    </citation>
    <scope>NUCLEOTIDE SEQUENCE [LARGE SCALE GENOMIC DNA]</scope>
    <source>
        <strain evidence="4">JCM 18657</strain>
    </source>
</reference>
<keyword evidence="4" id="KW-1185">Reference proteome</keyword>
<dbReference type="Pfam" id="PF12867">
    <property type="entry name" value="DinB_2"/>
    <property type="match status" value="1"/>
</dbReference>
<accession>A0ABW2V3L2</accession>
<protein>
    <submittedName>
        <fullName evidence="3">DinB family protein</fullName>
    </submittedName>
</protein>
<dbReference type="SUPFAM" id="SSF109854">
    <property type="entry name" value="DinB/YfiT-like putative metalloenzymes"/>
    <property type="match status" value="1"/>
</dbReference>
<dbReference type="Gene3D" id="1.20.120.450">
    <property type="entry name" value="dinb family like domain"/>
    <property type="match status" value="1"/>
</dbReference>
<name>A0ABW2V3L2_9BACL</name>
<evidence type="ECO:0000313" key="3">
    <source>
        <dbReference type="EMBL" id="MFC7750742.1"/>
    </source>
</evidence>
<evidence type="ECO:0000256" key="1">
    <source>
        <dbReference type="SAM" id="MobiDB-lite"/>
    </source>
</evidence>
<comment type="caution">
    <text evidence="3">The sequence shown here is derived from an EMBL/GenBank/DDBJ whole genome shotgun (WGS) entry which is preliminary data.</text>
</comment>
<evidence type="ECO:0000313" key="4">
    <source>
        <dbReference type="Proteomes" id="UP001596528"/>
    </source>
</evidence>
<organism evidence="3 4">
    <name type="scientific">Paenibacillus thermoaerophilus</name>
    <dbReference type="NCBI Taxonomy" id="1215385"/>
    <lineage>
        <taxon>Bacteria</taxon>
        <taxon>Bacillati</taxon>
        <taxon>Bacillota</taxon>
        <taxon>Bacilli</taxon>
        <taxon>Bacillales</taxon>
        <taxon>Paenibacillaceae</taxon>
        <taxon>Paenibacillus</taxon>
    </lineage>
</organism>